<keyword evidence="3" id="KW-1185">Reference proteome</keyword>
<evidence type="ECO:0000313" key="3">
    <source>
        <dbReference type="Proteomes" id="UP000465601"/>
    </source>
</evidence>
<protein>
    <submittedName>
        <fullName evidence="2">CYTH domain-containing protein</fullName>
    </submittedName>
</protein>
<name>A0A833M784_9FIRM</name>
<dbReference type="RefSeq" id="WP_192929733.1">
    <property type="nucleotide sequence ID" value="NZ_WBZB01000025.1"/>
</dbReference>
<gene>
    <name evidence="2" type="ORF">F8153_08595</name>
</gene>
<dbReference type="Pfam" id="PF01928">
    <property type="entry name" value="CYTH"/>
    <property type="match status" value="1"/>
</dbReference>
<dbReference type="EMBL" id="WBZB01000025">
    <property type="protein sequence ID" value="KAB3529847.1"/>
    <property type="molecule type" value="Genomic_DNA"/>
</dbReference>
<dbReference type="PROSITE" id="PS51707">
    <property type="entry name" value="CYTH"/>
    <property type="match status" value="1"/>
</dbReference>
<dbReference type="SUPFAM" id="SSF55154">
    <property type="entry name" value="CYTH-like phosphatases"/>
    <property type="match status" value="1"/>
</dbReference>
<dbReference type="Proteomes" id="UP000465601">
    <property type="component" value="Unassembled WGS sequence"/>
</dbReference>
<feature type="domain" description="CYTH" evidence="1">
    <location>
        <begin position="1"/>
        <end position="202"/>
    </location>
</feature>
<organism evidence="2 3">
    <name type="scientific">Alkaliphilus serpentinus</name>
    <dbReference type="NCBI Taxonomy" id="1482731"/>
    <lineage>
        <taxon>Bacteria</taxon>
        <taxon>Bacillati</taxon>
        <taxon>Bacillota</taxon>
        <taxon>Clostridia</taxon>
        <taxon>Peptostreptococcales</taxon>
        <taxon>Natronincolaceae</taxon>
        <taxon>Alkaliphilus</taxon>
    </lineage>
</organism>
<dbReference type="InterPro" id="IPR023577">
    <property type="entry name" value="CYTH_domain"/>
</dbReference>
<evidence type="ECO:0000313" key="2">
    <source>
        <dbReference type="EMBL" id="KAB3529847.1"/>
    </source>
</evidence>
<reference evidence="2 3" key="1">
    <citation type="submission" date="2019-10" db="EMBL/GenBank/DDBJ databases">
        <title>Alkaliphilus serpentinus sp. nov. and Alkaliphilus pronyensis sp. nov., two novel anaerobic alkaliphilic species isolated from the serpentinized-hosted hydrothermal field of the Prony Bay (New Caledonia).</title>
        <authorList>
            <person name="Postec A."/>
        </authorList>
    </citation>
    <scope>NUCLEOTIDE SEQUENCE [LARGE SCALE GENOMIC DNA]</scope>
    <source>
        <strain evidence="2 3">LacT</strain>
    </source>
</reference>
<dbReference type="AlphaFoldDB" id="A0A833M784"/>
<comment type="caution">
    <text evidence="2">The sequence shown here is derived from an EMBL/GenBank/DDBJ whole genome shotgun (WGS) entry which is preliminary data.</text>
</comment>
<dbReference type="Gene3D" id="2.40.320.10">
    <property type="entry name" value="Hypothetical Protein Pfu-838710-001"/>
    <property type="match status" value="1"/>
</dbReference>
<evidence type="ECO:0000259" key="1">
    <source>
        <dbReference type="PROSITE" id="PS51707"/>
    </source>
</evidence>
<accession>A0A833M784</accession>
<sequence>MELKYLLCKSDFLRLKEYLYENFDVISTIKQTNYYLDTEDYYLENQGITARVREVEGVRFEFTLKTKRFSVGKDYLHIKKELTIPLDFSTFNNILTGGFNDVKTINLQQFPPLEDFKEITSINVIGSLSTQRTAFEVVSCMEPLLLDENQFLDNEDFEVEWETPQPIVTDEKIKELFFILEIQPIQCFDSKRSRFIKVFKNKRGTNCTRVKLI</sequence>
<proteinExistence type="predicted"/>
<dbReference type="InterPro" id="IPR033469">
    <property type="entry name" value="CYTH-like_dom_sf"/>
</dbReference>